<dbReference type="InterPro" id="IPR002187">
    <property type="entry name" value="N-reg_PII"/>
</dbReference>
<organism evidence="2 3">
    <name type="scientific">Aerococcus urinae</name>
    <dbReference type="NCBI Taxonomy" id="1376"/>
    <lineage>
        <taxon>Bacteria</taxon>
        <taxon>Bacillati</taxon>
        <taxon>Bacillota</taxon>
        <taxon>Bacilli</taxon>
        <taxon>Lactobacillales</taxon>
        <taxon>Aerococcaceae</taxon>
        <taxon>Aerococcus</taxon>
    </lineage>
</organism>
<dbReference type="EMBL" id="JAOTML010000001">
    <property type="protein sequence ID" value="MCY3052616.1"/>
    <property type="molecule type" value="Genomic_DNA"/>
</dbReference>
<dbReference type="Pfam" id="PF00543">
    <property type="entry name" value="P-II"/>
    <property type="match status" value="1"/>
</dbReference>
<dbReference type="Gene3D" id="3.30.70.120">
    <property type="match status" value="1"/>
</dbReference>
<dbReference type="Proteomes" id="UP000594771">
    <property type="component" value="Chromosome"/>
</dbReference>
<dbReference type="InterPro" id="IPR011322">
    <property type="entry name" value="N-reg_PII-like_a/b"/>
</dbReference>
<dbReference type="GO" id="GO:0006808">
    <property type="term" value="P:regulation of nitrogen utilization"/>
    <property type="evidence" value="ECO:0007669"/>
    <property type="project" value="InterPro"/>
</dbReference>
<dbReference type="Proteomes" id="UP001069145">
    <property type="component" value="Unassembled WGS sequence"/>
</dbReference>
<dbReference type="GeneID" id="35767377"/>
<evidence type="ECO:0000313" key="4">
    <source>
        <dbReference type="Proteomes" id="UP001069145"/>
    </source>
</evidence>
<name>A0A109REE3_9LACT</name>
<dbReference type="PROSITE" id="PS51343">
    <property type="entry name" value="PII_GLNB_DOM"/>
    <property type="match status" value="1"/>
</dbReference>
<evidence type="ECO:0000313" key="2">
    <source>
        <dbReference type="EMBL" id="QPS00925.1"/>
    </source>
</evidence>
<dbReference type="InterPro" id="IPR015867">
    <property type="entry name" value="N-reg_PII/ATP_PRibTrfase_C"/>
</dbReference>
<accession>A0A109REE3</accession>
<dbReference type="GO" id="GO:0030234">
    <property type="term" value="F:enzyme regulator activity"/>
    <property type="evidence" value="ECO:0007669"/>
    <property type="project" value="InterPro"/>
</dbReference>
<keyword evidence="4" id="KW-1185">Reference proteome</keyword>
<sequence>MQEMIITIVDHKYGRDVIKTAREAGAVGATVVKGRGAGYRDYEAAFDVTIEEEKDIVLMVVDSEKVSAISQAIVEKMNLRSPNSGITFSLPVNNTTGLLREIE</sequence>
<dbReference type="EMBL" id="CP065662">
    <property type="protein sequence ID" value="QPS00925.1"/>
    <property type="molecule type" value="Genomic_DNA"/>
</dbReference>
<evidence type="ECO:0000313" key="1">
    <source>
        <dbReference type="EMBL" id="MCY3052616.1"/>
    </source>
</evidence>
<dbReference type="RefSeq" id="WP_060778209.1">
    <property type="nucleotide sequence ID" value="NZ_CAJHLF010000002.1"/>
</dbReference>
<dbReference type="AlphaFoldDB" id="A0A109REE3"/>
<gene>
    <name evidence="2" type="ORF">I6G68_05890</name>
    <name evidence="1" type="ORF">ODY43_01165</name>
</gene>
<dbReference type="OrthoDB" id="9803021at2"/>
<dbReference type="SUPFAM" id="SSF54913">
    <property type="entry name" value="GlnB-like"/>
    <property type="match status" value="1"/>
</dbReference>
<evidence type="ECO:0000313" key="3">
    <source>
        <dbReference type="Proteomes" id="UP000594771"/>
    </source>
</evidence>
<proteinExistence type="predicted"/>
<protein>
    <submittedName>
        <fullName evidence="2">P-II family nitrogen regulator</fullName>
    </submittedName>
</protein>
<reference evidence="2 3" key="1">
    <citation type="submission" date="2020-12" db="EMBL/GenBank/DDBJ databases">
        <title>FDA dAtabase for Regulatory Grade micrObial Sequences (FDA-ARGOS): Supporting development and validation of Infectious Disease Dx tests.</title>
        <authorList>
            <person name="Sproer C."/>
            <person name="Gronow S."/>
            <person name="Severitt S."/>
            <person name="Schroder I."/>
            <person name="Tallon L."/>
            <person name="Sadzewicz L."/>
            <person name="Zhao X."/>
            <person name="Boylan J."/>
            <person name="Ott S."/>
            <person name="Bowen H."/>
            <person name="Vavikolanu K."/>
            <person name="Mehta A."/>
            <person name="Aluvathingal J."/>
            <person name="Nadendla S."/>
            <person name="Lowell S."/>
            <person name="Myers T."/>
            <person name="Yan Y."/>
            <person name="Sichtig H."/>
        </authorList>
    </citation>
    <scope>NUCLEOTIDE SEQUENCE [LARGE SCALE GENOMIC DNA]</scope>
    <source>
        <strain evidence="2 3">FDAARGOS_911</strain>
    </source>
</reference>
<reference evidence="1" key="2">
    <citation type="submission" date="2022-09" db="EMBL/GenBank/DDBJ databases">
        <title>Aerococcus urinae taxonomy study.</title>
        <authorList>
            <person name="Christensen J."/>
            <person name="Senneby E."/>
        </authorList>
    </citation>
    <scope>NUCLEOTIDE SEQUENCE</scope>
    <source>
        <strain evidence="1">NLD-066-U95</strain>
    </source>
</reference>
<dbReference type="KEGG" id="aun:AWM73_04165"/>